<dbReference type="InterPro" id="IPR050747">
    <property type="entry name" value="Mitochondrial_chaperone_BCS1"/>
</dbReference>
<evidence type="ECO:0000313" key="2">
    <source>
        <dbReference type="EMBL" id="AXY77082.1"/>
    </source>
</evidence>
<sequence>MDNTIEQRIINANSIFDNYYIDSKALYMYCFTGVPCIDFIDDIEGEKAFNAFREKYSPFIQSVHTYRKFRRKQKKVNFDDTVVVLKDHCVMEFSNGYCEILHDGRNGLFFTEVINLLQSFKEKQRRKPLEINLIVKTNSYLELKAMEIKRTKLDLALFYEDDFQAVDEAIRKRLNQEDDKGIVLLHGLPGSGKTTYLRYLIGRLKKKVLFLSPNIASCLTDPDFIDLLIDNPNSVVIIEDAENVIMDRRTNPQSSVSNLLNISDGLLADFLNVQLICTFNNSVTMIDNALMRKGRLIARYEFGKLSVAKAQQLSNHLGFDTLIKQPMTIAEIANPHEQVNQPQQVQAIGFRRAVIEN</sequence>
<gene>
    <name evidence="2" type="ORF">D3H65_25255</name>
</gene>
<dbReference type="PANTHER" id="PTHR23070">
    <property type="entry name" value="BCS1 AAA-TYPE ATPASE"/>
    <property type="match status" value="1"/>
</dbReference>
<dbReference type="GO" id="GO:0005524">
    <property type="term" value="F:ATP binding"/>
    <property type="evidence" value="ECO:0007669"/>
    <property type="project" value="InterPro"/>
</dbReference>
<feature type="domain" description="ATPase AAA-type core" evidence="1">
    <location>
        <begin position="183"/>
        <end position="302"/>
    </location>
</feature>
<accession>A0A3B7MRF3</accession>
<dbReference type="GO" id="GO:0016887">
    <property type="term" value="F:ATP hydrolysis activity"/>
    <property type="evidence" value="ECO:0007669"/>
    <property type="project" value="InterPro"/>
</dbReference>
<dbReference type="KEGG" id="pseg:D3H65_25255"/>
<dbReference type="RefSeq" id="WP_119052958.1">
    <property type="nucleotide sequence ID" value="NZ_CP032157.1"/>
</dbReference>
<dbReference type="Pfam" id="PF00004">
    <property type="entry name" value="AAA"/>
    <property type="match status" value="1"/>
</dbReference>
<keyword evidence="3" id="KW-1185">Reference proteome</keyword>
<dbReference type="OrthoDB" id="9809379at2"/>
<proteinExistence type="predicted"/>
<dbReference type="InterPro" id="IPR027417">
    <property type="entry name" value="P-loop_NTPase"/>
</dbReference>
<dbReference type="SUPFAM" id="SSF52540">
    <property type="entry name" value="P-loop containing nucleoside triphosphate hydrolases"/>
    <property type="match status" value="1"/>
</dbReference>
<evidence type="ECO:0000313" key="3">
    <source>
        <dbReference type="Proteomes" id="UP000263900"/>
    </source>
</evidence>
<organism evidence="2 3">
    <name type="scientific">Paraflavitalea soli</name>
    <dbReference type="NCBI Taxonomy" id="2315862"/>
    <lineage>
        <taxon>Bacteria</taxon>
        <taxon>Pseudomonadati</taxon>
        <taxon>Bacteroidota</taxon>
        <taxon>Chitinophagia</taxon>
        <taxon>Chitinophagales</taxon>
        <taxon>Chitinophagaceae</taxon>
        <taxon>Paraflavitalea</taxon>
    </lineage>
</organism>
<evidence type="ECO:0000259" key="1">
    <source>
        <dbReference type="Pfam" id="PF00004"/>
    </source>
</evidence>
<dbReference type="Proteomes" id="UP000263900">
    <property type="component" value="Chromosome"/>
</dbReference>
<name>A0A3B7MRF3_9BACT</name>
<dbReference type="Gene3D" id="3.40.50.300">
    <property type="entry name" value="P-loop containing nucleotide triphosphate hydrolases"/>
    <property type="match status" value="1"/>
</dbReference>
<protein>
    <submittedName>
        <fullName evidence="2">AAA family ATPase</fullName>
    </submittedName>
</protein>
<dbReference type="AlphaFoldDB" id="A0A3B7MRF3"/>
<reference evidence="2 3" key="1">
    <citation type="submission" date="2018-09" db="EMBL/GenBank/DDBJ databases">
        <title>Genome sequencing of strain 6GH32-13.</title>
        <authorList>
            <person name="Weon H.-Y."/>
            <person name="Heo J."/>
            <person name="Kwon S.-W."/>
        </authorList>
    </citation>
    <scope>NUCLEOTIDE SEQUENCE [LARGE SCALE GENOMIC DNA]</scope>
    <source>
        <strain evidence="2 3">5GH32-13</strain>
    </source>
</reference>
<dbReference type="InterPro" id="IPR003959">
    <property type="entry name" value="ATPase_AAA_core"/>
</dbReference>
<dbReference type="EMBL" id="CP032157">
    <property type="protein sequence ID" value="AXY77082.1"/>
    <property type="molecule type" value="Genomic_DNA"/>
</dbReference>